<dbReference type="AlphaFoldDB" id="A0A401G5E4"/>
<dbReference type="Proteomes" id="UP000287166">
    <property type="component" value="Unassembled WGS sequence"/>
</dbReference>
<dbReference type="Gene3D" id="3.30.460.10">
    <property type="entry name" value="Beta Polymerase, domain 2"/>
    <property type="match status" value="1"/>
</dbReference>
<evidence type="ECO:0000313" key="9">
    <source>
        <dbReference type="Proteomes" id="UP000287166"/>
    </source>
</evidence>
<organism evidence="8 9">
    <name type="scientific">Sparassis crispa</name>
    <dbReference type="NCBI Taxonomy" id="139825"/>
    <lineage>
        <taxon>Eukaryota</taxon>
        <taxon>Fungi</taxon>
        <taxon>Dikarya</taxon>
        <taxon>Basidiomycota</taxon>
        <taxon>Agaricomycotina</taxon>
        <taxon>Agaricomycetes</taxon>
        <taxon>Polyporales</taxon>
        <taxon>Sparassidaceae</taxon>
        <taxon>Sparassis</taxon>
    </lineage>
</organism>
<dbReference type="Gene3D" id="1.10.1410.10">
    <property type="match status" value="1"/>
</dbReference>
<dbReference type="PANTHER" id="PTHR23092">
    <property type="entry name" value="POLY(A) RNA POLYMERASE"/>
    <property type="match status" value="1"/>
</dbReference>
<evidence type="ECO:0000256" key="5">
    <source>
        <dbReference type="SAM" id="MobiDB-lite"/>
    </source>
</evidence>
<protein>
    <recommendedName>
        <fullName evidence="2">polynucleotide adenylyltransferase</fullName>
        <ecNumber evidence="2">2.7.7.19</ecNumber>
    </recommendedName>
</protein>
<dbReference type="GO" id="GO:0031123">
    <property type="term" value="P:RNA 3'-end processing"/>
    <property type="evidence" value="ECO:0007669"/>
    <property type="project" value="TreeGrafter"/>
</dbReference>
<dbReference type="Pfam" id="PF03828">
    <property type="entry name" value="PAP_assoc"/>
    <property type="match status" value="1"/>
</dbReference>
<accession>A0A401G5E4</accession>
<evidence type="ECO:0000256" key="3">
    <source>
        <dbReference type="ARBA" id="ARBA00022723"/>
    </source>
</evidence>
<sequence length="523" mass="57833">MSGEAHSAVSPLAPTITVPTKALQPISGSKRNKRKRSRDFRVACTTDSNIASTTEPNAVRNTRSDVPGTTELSVARTTDFNLTRTKSSTVTSNVDAESWGTPWSASLGMTEYDTKEQRLHDEIVAYVTYILPTKQERRARAKVIARVGDVVNNRFPNVTLAIFGSVAQDLYLPDGDVDLVMNVAQDLDPAAKKKMLFQLAHALRMSHLSPKVQVIPHARVPVLSFETTRELGSFKIDISINSGGVEAIPKIASYLNEMPALRYLVTLCKGFLSFKNLNSASEGGLSSYSIICMVISFLQLNPKERSVAAIENPLENESLGTLFLDLLDYYGNTFPYASSYISVTQKALLPKRIKGWNKEKDSLSIECLVNPENDIGRPTSKIAKVRGAFNGAHRSLQDYPLGVEHGNVLGTILRASGETLAHREHVRKIVDTGSLELALTQVNPAAWRAARHPKSNPRTRPPTVQSTQVTSTRMSTRQYMQAPPSASSSRSLSYDVGYYDRYEYYDRLGGARYSYYGQRTPRC</sequence>
<dbReference type="FunCoup" id="A0A401G5E4">
    <property type="interactions" value="67"/>
</dbReference>
<proteinExistence type="inferred from homology"/>
<dbReference type="InterPro" id="IPR045862">
    <property type="entry name" value="Trf4-like"/>
</dbReference>
<feature type="domain" description="Poly(A) RNA polymerase mitochondrial-like central palm" evidence="7">
    <location>
        <begin position="119"/>
        <end position="242"/>
    </location>
</feature>
<feature type="compositionally biased region" description="Polar residues" evidence="5">
    <location>
        <begin position="458"/>
        <end position="479"/>
    </location>
</feature>
<dbReference type="InterPro" id="IPR043519">
    <property type="entry name" value="NT_sf"/>
</dbReference>
<dbReference type="GO" id="GO:0003729">
    <property type="term" value="F:mRNA binding"/>
    <property type="evidence" value="ECO:0007669"/>
    <property type="project" value="TreeGrafter"/>
</dbReference>
<dbReference type="GO" id="GO:0043634">
    <property type="term" value="P:polyadenylation-dependent ncRNA catabolic process"/>
    <property type="evidence" value="ECO:0007669"/>
    <property type="project" value="TreeGrafter"/>
</dbReference>
<comment type="similarity">
    <text evidence="1">Belongs to the DNA polymerase type-B-like family.</text>
</comment>
<dbReference type="OrthoDB" id="273917at2759"/>
<evidence type="ECO:0000256" key="1">
    <source>
        <dbReference type="ARBA" id="ARBA00008593"/>
    </source>
</evidence>
<dbReference type="InterPro" id="IPR002058">
    <property type="entry name" value="PAP_assoc"/>
</dbReference>
<evidence type="ECO:0000259" key="7">
    <source>
        <dbReference type="Pfam" id="PF22600"/>
    </source>
</evidence>
<dbReference type="PANTHER" id="PTHR23092:SF15">
    <property type="entry name" value="INACTIVE NON-CANONICAL POLY(A) RNA POLYMERASE PROTEIN TRF4-2-RELATED"/>
    <property type="match status" value="1"/>
</dbReference>
<feature type="domain" description="PAP-associated" evidence="6">
    <location>
        <begin position="318"/>
        <end position="366"/>
    </location>
</feature>
<evidence type="ECO:0000313" key="8">
    <source>
        <dbReference type="EMBL" id="GBE77379.1"/>
    </source>
</evidence>
<dbReference type="STRING" id="139825.A0A401G5E4"/>
<dbReference type="RefSeq" id="XP_027608292.1">
    <property type="nucleotide sequence ID" value="XM_027752491.1"/>
</dbReference>
<dbReference type="GO" id="GO:0010605">
    <property type="term" value="P:negative regulation of macromolecule metabolic process"/>
    <property type="evidence" value="ECO:0007669"/>
    <property type="project" value="UniProtKB-ARBA"/>
</dbReference>
<dbReference type="InParanoid" id="A0A401G5E4"/>
<evidence type="ECO:0000256" key="4">
    <source>
        <dbReference type="ARBA" id="ARBA00022842"/>
    </source>
</evidence>
<dbReference type="SUPFAM" id="SSF81301">
    <property type="entry name" value="Nucleotidyltransferase"/>
    <property type="match status" value="1"/>
</dbReference>
<dbReference type="EMBL" id="BFAD01000001">
    <property type="protein sequence ID" value="GBE77379.1"/>
    <property type="molecule type" value="Genomic_DNA"/>
</dbReference>
<evidence type="ECO:0000259" key="6">
    <source>
        <dbReference type="Pfam" id="PF03828"/>
    </source>
</evidence>
<dbReference type="InterPro" id="IPR054708">
    <property type="entry name" value="MTPAP-like_central"/>
</dbReference>
<dbReference type="GO" id="GO:0046872">
    <property type="term" value="F:metal ion binding"/>
    <property type="evidence" value="ECO:0007669"/>
    <property type="project" value="UniProtKB-KW"/>
</dbReference>
<dbReference type="CDD" id="cd05402">
    <property type="entry name" value="NT_PAP_TUTase"/>
    <property type="match status" value="1"/>
</dbReference>
<dbReference type="GeneID" id="38774296"/>
<evidence type="ECO:0000256" key="2">
    <source>
        <dbReference type="ARBA" id="ARBA00012388"/>
    </source>
</evidence>
<feature type="region of interest" description="Disordered" evidence="5">
    <location>
        <begin position="448"/>
        <end position="490"/>
    </location>
</feature>
<gene>
    <name evidence="8" type="ORF">SCP_0102520</name>
</gene>
<dbReference type="SUPFAM" id="SSF81631">
    <property type="entry name" value="PAP/OAS1 substrate-binding domain"/>
    <property type="match status" value="1"/>
</dbReference>
<reference evidence="8 9" key="1">
    <citation type="journal article" date="2018" name="Sci. Rep.">
        <title>Genome sequence of the cauliflower mushroom Sparassis crispa (Hanabiratake) and its association with beneficial usage.</title>
        <authorList>
            <person name="Kiyama R."/>
            <person name="Furutani Y."/>
            <person name="Kawaguchi K."/>
            <person name="Nakanishi T."/>
        </authorList>
    </citation>
    <scope>NUCLEOTIDE SEQUENCE [LARGE SCALE GENOMIC DNA]</scope>
</reference>
<name>A0A401G5E4_9APHY</name>
<dbReference type="Pfam" id="PF22600">
    <property type="entry name" value="MTPAP-like_central"/>
    <property type="match status" value="1"/>
</dbReference>
<comment type="caution">
    <text evidence="8">The sequence shown here is derived from an EMBL/GenBank/DDBJ whole genome shotgun (WGS) entry which is preliminary data.</text>
</comment>
<dbReference type="GO" id="GO:0005730">
    <property type="term" value="C:nucleolus"/>
    <property type="evidence" value="ECO:0007669"/>
    <property type="project" value="TreeGrafter"/>
</dbReference>
<dbReference type="GO" id="GO:0031499">
    <property type="term" value="C:TRAMP complex"/>
    <property type="evidence" value="ECO:0007669"/>
    <property type="project" value="TreeGrafter"/>
</dbReference>
<dbReference type="GO" id="GO:1990817">
    <property type="term" value="F:poly(A) RNA polymerase activity"/>
    <property type="evidence" value="ECO:0007669"/>
    <property type="project" value="UniProtKB-EC"/>
</dbReference>
<dbReference type="EC" id="2.7.7.19" evidence="2"/>
<keyword evidence="3" id="KW-0479">Metal-binding</keyword>
<keyword evidence="9" id="KW-1185">Reference proteome</keyword>
<keyword evidence="4" id="KW-0460">Magnesium</keyword>